<accession>A0A1U7IFX5</accession>
<keyword evidence="2" id="KW-0812">Transmembrane</keyword>
<feature type="compositionally biased region" description="Basic and acidic residues" evidence="1">
    <location>
        <begin position="64"/>
        <end position="74"/>
    </location>
</feature>
<evidence type="ECO:0000313" key="3">
    <source>
        <dbReference type="EMBL" id="OKH35891.1"/>
    </source>
</evidence>
<name>A0A1U7IFX5_9CYAN</name>
<reference evidence="3 4" key="1">
    <citation type="submission" date="2016-11" db="EMBL/GenBank/DDBJ databases">
        <title>Draft Genome Sequences of Nine Cyanobacterial Strains from Diverse Habitats.</title>
        <authorList>
            <person name="Zhu T."/>
            <person name="Hou S."/>
            <person name="Lu X."/>
            <person name="Hess W.R."/>
        </authorList>
    </citation>
    <scope>NUCLEOTIDE SEQUENCE [LARGE SCALE GENOMIC DNA]</scope>
    <source>
        <strain evidence="3 4">IAM M-71</strain>
    </source>
</reference>
<keyword evidence="2" id="KW-0472">Membrane</keyword>
<dbReference type="AlphaFoldDB" id="A0A1U7IFX5"/>
<evidence type="ECO:0000256" key="1">
    <source>
        <dbReference type="SAM" id="MobiDB-lite"/>
    </source>
</evidence>
<protein>
    <submittedName>
        <fullName evidence="3">Uncharacterized protein</fullName>
    </submittedName>
</protein>
<comment type="caution">
    <text evidence="3">The sequence shown here is derived from an EMBL/GenBank/DDBJ whole genome shotgun (WGS) entry which is preliminary data.</text>
</comment>
<feature type="transmembrane region" description="Helical" evidence="2">
    <location>
        <begin position="6"/>
        <end position="23"/>
    </location>
</feature>
<dbReference type="EMBL" id="MRCE01000019">
    <property type="protein sequence ID" value="OKH35891.1"/>
    <property type="molecule type" value="Genomic_DNA"/>
</dbReference>
<feature type="region of interest" description="Disordered" evidence="1">
    <location>
        <begin position="36"/>
        <end position="74"/>
    </location>
</feature>
<gene>
    <name evidence="3" type="ORF">NIES2119_19330</name>
</gene>
<proteinExistence type="predicted"/>
<dbReference type="Proteomes" id="UP000185860">
    <property type="component" value="Unassembled WGS sequence"/>
</dbReference>
<organism evidence="3 4">
    <name type="scientific">[Phormidium ambiguum] IAM M-71</name>
    <dbReference type="NCBI Taxonomy" id="454136"/>
    <lineage>
        <taxon>Bacteria</taxon>
        <taxon>Bacillati</taxon>
        <taxon>Cyanobacteriota</taxon>
        <taxon>Cyanophyceae</taxon>
        <taxon>Oscillatoriophycideae</taxon>
        <taxon>Aerosakkonematales</taxon>
        <taxon>Aerosakkonemataceae</taxon>
        <taxon>Floridanema</taxon>
    </lineage>
</organism>
<evidence type="ECO:0000313" key="4">
    <source>
        <dbReference type="Proteomes" id="UP000185860"/>
    </source>
</evidence>
<dbReference type="RefSeq" id="WP_073595139.1">
    <property type="nucleotide sequence ID" value="NZ_MRCE01000019.1"/>
</dbReference>
<keyword evidence="2" id="KW-1133">Transmembrane helix</keyword>
<sequence length="74" mass="8166">MKVLLIVWEIIILSGLVVFYTNLKAQDTTAKRDSETITIAEAVPPDRGSPDTRGKGKGRGNSFQDDRTKEVKSC</sequence>
<evidence type="ECO:0000256" key="2">
    <source>
        <dbReference type="SAM" id="Phobius"/>
    </source>
</evidence>